<reference evidence="2" key="1">
    <citation type="journal article" date="2011" name="Vet. Microbiol.">
        <title>A unique novel reptilian paramyxovirus, four atadenovirus types and a reovirus identified in a concurrent infection of a corn snake (Pantherophis guttatus) collection in Germany.</title>
        <authorList>
            <person name="Abbas M.D."/>
            <person name="Marschang R.E."/>
            <person name="Schmidt V."/>
            <person name="Kasper A."/>
            <person name="Papp T."/>
        </authorList>
    </citation>
    <scope>NUCLEOTIDE SEQUENCE</scope>
    <source>
        <strain evidence="2">PanGut-GER09</strain>
    </source>
</reference>
<gene>
    <name evidence="2" type="primary">U</name>
</gene>
<evidence type="ECO:0000256" key="1">
    <source>
        <dbReference type="SAM" id="MobiDB-lite"/>
    </source>
</evidence>
<evidence type="ECO:0000313" key="2">
    <source>
        <dbReference type="EMBL" id="ADT91316.1"/>
    </source>
</evidence>
<organism evidence="2">
    <name type="scientific">Snake paramyxovirus</name>
    <dbReference type="NCBI Taxonomy" id="659372"/>
    <lineage>
        <taxon>Viruses</taxon>
        <taxon>Riboviria</taxon>
        <taxon>Orthornavirae</taxon>
        <taxon>Negarnaviricota</taxon>
        <taxon>Haploviricotina</taxon>
        <taxon>Monjiviricetes</taxon>
        <taxon>Mononegavirales</taxon>
        <taxon>Paramyxoviridae</taxon>
    </lineage>
</organism>
<feature type="compositionally biased region" description="Basic and acidic residues" evidence="1">
    <location>
        <begin position="1"/>
        <end position="13"/>
    </location>
</feature>
<accession>E7D7K0</accession>
<proteinExistence type="predicted"/>
<dbReference type="EMBL" id="HQ148087">
    <property type="protein sequence ID" value="ADT91318.1"/>
    <property type="molecule type" value="Viral_cRNA"/>
</dbReference>
<feature type="region of interest" description="Disordered" evidence="1">
    <location>
        <begin position="1"/>
        <end position="27"/>
    </location>
</feature>
<name>E7D7K0_9MONO</name>
<dbReference type="EMBL" id="HQ148086">
    <property type="protein sequence ID" value="ADT91316.1"/>
    <property type="molecule type" value="Viral_cRNA"/>
</dbReference>
<sequence>MSHSCQDGDRPEGEDAPTINVETGEIEGTETSVIQRVCGSVDQRVPRGHQRVGGRPFQQRWDQFYETAAYRRLCCEETGEFI</sequence>
<protein>
    <submittedName>
        <fullName evidence="2">ORF-1</fullName>
    </submittedName>
</protein>